<dbReference type="InterPro" id="IPR000014">
    <property type="entry name" value="PAS"/>
</dbReference>
<dbReference type="PROSITE" id="PS50112">
    <property type="entry name" value="PAS"/>
    <property type="match status" value="1"/>
</dbReference>
<dbReference type="InterPro" id="IPR000160">
    <property type="entry name" value="GGDEF_dom"/>
</dbReference>
<comment type="catalytic activity">
    <reaction evidence="3">
        <text>2 GTP = 3',3'-c-di-GMP + 2 diphosphate</text>
        <dbReference type="Rhea" id="RHEA:24898"/>
        <dbReference type="ChEBI" id="CHEBI:33019"/>
        <dbReference type="ChEBI" id="CHEBI:37565"/>
        <dbReference type="ChEBI" id="CHEBI:58805"/>
        <dbReference type="EC" id="2.7.7.65"/>
    </reaction>
</comment>
<dbReference type="InterPro" id="IPR013656">
    <property type="entry name" value="PAS_4"/>
</dbReference>
<evidence type="ECO:0000259" key="7">
    <source>
        <dbReference type="PROSITE" id="PS50885"/>
    </source>
</evidence>
<feature type="transmembrane region" description="Helical" evidence="5">
    <location>
        <begin position="35"/>
        <end position="58"/>
    </location>
</feature>
<dbReference type="SMART" id="SM00267">
    <property type="entry name" value="GGDEF"/>
    <property type="match status" value="1"/>
</dbReference>
<comment type="cofactor">
    <cofactor evidence="1">
        <name>Mg(2+)</name>
        <dbReference type="ChEBI" id="CHEBI:18420"/>
    </cofactor>
</comment>
<keyword evidence="5" id="KW-0472">Membrane</keyword>
<dbReference type="PANTHER" id="PTHR45138">
    <property type="entry name" value="REGULATORY COMPONENTS OF SENSORY TRANSDUCTION SYSTEM"/>
    <property type="match status" value="1"/>
</dbReference>
<dbReference type="KEGG" id="tzo:THMIRHAT_21450"/>
<dbReference type="PROSITE" id="PS50885">
    <property type="entry name" value="HAMP"/>
    <property type="match status" value="1"/>
</dbReference>
<dbReference type="GO" id="GO:0052621">
    <property type="term" value="F:diguanylate cyclase activity"/>
    <property type="evidence" value="ECO:0007669"/>
    <property type="project" value="UniProtKB-EC"/>
</dbReference>
<dbReference type="SUPFAM" id="SSF55785">
    <property type="entry name" value="PYP-like sensor domain (PAS domain)"/>
    <property type="match status" value="2"/>
</dbReference>
<dbReference type="AlphaFoldDB" id="A0A6F8PQK5"/>
<dbReference type="GO" id="GO:0043709">
    <property type="term" value="P:cell adhesion involved in single-species biofilm formation"/>
    <property type="evidence" value="ECO:0007669"/>
    <property type="project" value="TreeGrafter"/>
</dbReference>
<dbReference type="Pfam" id="PF00990">
    <property type="entry name" value="GGDEF"/>
    <property type="match status" value="1"/>
</dbReference>
<feature type="domain" description="PAS" evidence="6">
    <location>
        <begin position="446"/>
        <end position="516"/>
    </location>
</feature>
<gene>
    <name evidence="9" type="ORF">THMIRHAT_21450</name>
</gene>
<evidence type="ECO:0000313" key="10">
    <source>
        <dbReference type="Proteomes" id="UP000501466"/>
    </source>
</evidence>
<accession>A0A6F8PQK5</accession>
<dbReference type="NCBIfam" id="TIGR00229">
    <property type="entry name" value="sensory_box"/>
    <property type="match status" value="1"/>
</dbReference>
<evidence type="ECO:0000256" key="2">
    <source>
        <dbReference type="ARBA" id="ARBA00012528"/>
    </source>
</evidence>
<dbReference type="InterPro" id="IPR003660">
    <property type="entry name" value="HAMP_dom"/>
</dbReference>
<feature type="domain" description="GGDEF" evidence="8">
    <location>
        <begin position="738"/>
        <end position="875"/>
    </location>
</feature>
<dbReference type="FunFam" id="3.30.70.270:FF:000001">
    <property type="entry name" value="Diguanylate cyclase domain protein"/>
    <property type="match status" value="1"/>
</dbReference>
<dbReference type="PROSITE" id="PS50887">
    <property type="entry name" value="GGDEF"/>
    <property type="match status" value="1"/>
</dbReference>
<dbReference type="RefSeq" id="WP_173292120.1">
    <property type="nucleotide sequence ID" value="NZ_AP021888.1"/>
</dbReference>
<dbReference type="GO" id="GO:0007165">
    <property type="term" value="P:signal transduction"/>
    <property type="evidence" value="ECO:0007669"/>
    <property type="project" value="InterPro"/>
</dbReference>
<keyword evidence="4" id="KW-0175">Coiled coil</keyword>
<keyword evidence="5" id="KW-0812">Transmembrane</keyword>
<dbReference type="GO" id="GO:0005886">
    <property type="term" value="C:plasma membrane"/>
    <property type="evidence" value="ECO:0007669"/>
    <property type="project" value="TreeGrafter"/>
</dbReference>
<feature type="coiled-coil region" evidence="4">
    <location>
        <begin position="408"/>
        <end position="438"/>
    </location>
</feature>
<dbReference type="CDD" id="cd00130">
    <property type="entry name" value="PAS"/>
    <property type="match status" value="2"/>
</dbReference>
<feature type="domain" description="HAMP" evidence="7">
    <location>
        <begin position="381"/>
        <end position="409"/>
    </location>
</feature>
<dbReference type="InterPro" id="IPR043128">
    <property type="entry name" value="Rev_trsase/Diguanyl_cyclase"/>
</dbReference>
<evidence type="ECO:0000256" key="5">
    <source>
        <dbReference type="SAM" id="Phobius"/>
    </source>
</evidence>
<dbReference type="EC" id="2.7.7.65" evidence="2"/>
<evidence type="ECO:0000256" key="4">
    <source>
        <dbReference type="SAM" id="Coils"/>
    </source>
</evidence>
<dbReference type="Gene3D" id="3.30.450.20">
    <property type="entry name" value="PAS domain"/>
    <property type="match status" value="2"/>
</dbReference>
<dbReference type="SUPFAM" id="SSF55073">
    <property type="entry name" value="Nucleotide cyclase"/>
    <property type="match status" value="1"/>
</dbReference>
<organism evidence="9 10">
    <name type="scientific">Thiosulfativibrio zosterae</name>
    <dbReference type="NCBI Taxonomy" id="2675053"/>
    <lineage>
        <taxon>Bacteria</taxon>
        <taxon>Pseudomonadati</taxon>
        <taxon>Pseudomonadota</taxon>
        <taxon>Gammaproteobacteria</taxon>
        <taxon>Thiotrichales</taxon>
        <taxon>Piscirickettsiaceae</taxon>
        <taxon>Thiosulfativibrio</taxon>
    </lineage>
</organism>
<protein>
    <recommendedName>
        <fullName evidence="2">diguanylate cyclase</fullName>
        <ecNumber evidence="2">2.7.7.65</ecNumber>
    </recommendedName>
</protein>
<dbReference type="Gene3D" id="3.30.70.270">
    <property type="match status" value="1"/>
</dbReference>
<dbReference type="GO" id="GO:1902201">
    <property type="term" value="P:negative regulation of bacterial-type flagellum-dependent cell motility"/>
    <property type="evidence" value="ECO:0007669"/>
    <property type="project" value="TreeGrafter"/>
</dbReference>
<dbReference type="SMART" id="SM00091">
    <property type="entry name" value="PAS"/>
    <property type="match status" value="2"/>
</dbReference>
<evidence type="ECO:0000259" key="8">
    <source>
        <dbReference type="PROSITE" id="PS50887"/>
    </source>
</evidence>
<evidence type="ECO:0000256" key="1">
    <source>
        <dbReference type="ARBA" id="ARBA00001946"/>
    </source>
</evidence>
<dbReference type="Proteomes" id="UP000501466">
    <property type="component" value="Chromosome"/>
</dbReference>
<dbReference type="Gene3D" id="6.10.340.10">
    <property type="match status" value="1"/>
</dbReference>
<dbReference type="EMBL" id="AP021888">
    <property type="protein sequence ID" value="BBP44399.1"/>
    <property type="molecule type" value="Genomic_DNA"/>
</dbReference>
<dbReference type="InterPro" id="IPR050469">
    <property type="entry name" value="Diguanylate_Cyclase"/>
</dbReference>
<dbReference type="NCBIfam" id="TIGR00254">
    <property type="entry name" value="GGDEF"/>
    <property type="match status" value="1"/>
</dbReference>
<dbReference type="InterPro" id="IPR029787">
    <property type="entry name" value="Nucleotide_cyclase"/>
</dbReference>
<dbReference type="Pfam" id="PF08448">
    <property type="entry name" value="PAS_4"/>
    <property type="match status" value="1"/>
</dbReference>
<dbReference type="InterPro" id="IPR035965">
    <property type="entry name" value="PAS-like_dom_sf"/>
</dbReference>
<dbReference type="PANTHER" id="PTHR45138:SF9">
    <property type="entry name" value="DIGUANYLATE CYCLASE DGCM-RELATED"/>
    <property type="match status" value="1"/>
</dbReference>
<dbReference type="CDD" id="cd01949">
    <property type="entry name" value="GGDEF"/>
    <property type="match status" value="1"/>
</dbReference>
<evidence type="ECO:0000259" key="6">
    <source>
        <dbReference type="PROSITE" id="PS50112"/>
    </source>
</evidence>
<keyword evidence="10" id="KW-1185">Reference proteome</keyword>
<name>A0A6F8PQK5_9GAMM</name>
<evidence type="ECO:0000256" key="3">
    <source>
        <dbReference type="ARBA" id="ARBA00034247"/>
    </source>
</evidence>
<sequence>MAGTRIAKNVKLKLTPPSGFWMRATEYLRFSKSRLALQLSVWFMLVSMLPILLVMWLSHMNVEKILTREVQTSFENRLNQRLIQVSDLVQQNRKSLQLLARDPAFFRLFDQAQKPLSGSEQQQTLNYLEQYMQLSHFYDLFFVDLSGKVQFTVQKEADLYADLNAAQWKDTGLSQVFNSSRTLLDTSVSDFNYYPPSARSAAFIATPIILQDRLKGILIGQIEDTQLKNILSNSEGLGEQGQLKVGKRQGDKIQNVLASMSDEPLSHPSNFWGAYQAQTPLAKAVRAEDGQGVLRNEQGQEVYAIWRYQPDLRWGFVYEMPTHQVFKNLNELSSWALQIFGFILLFSGILALFLYGYLSENFKLLLQGIHRLQQKRKNFDPIPVPDVYEFATLAEAFNEMASHLQSSLNELSANSESLAKNKDELEKLSNNLEQMVSLRTHDLLASKYEIRNILDNAPMVVMVKDIQGHYKMFNAQALSLIGRTAEDMLGQDDLDIFPPVNAHIIRSHDRLVMASDQPLQFEEELFERKYLMARFKLRNLQGEDEAICSIGIDITQQVQISADLVKTTQMQKQVTSRLNQALDMVNQFVATLKLDLHMNVLEVSDAFCQITRVKTPDLVGRNLLQVGLQQPITDVLQQLMAEHAWHKFAGYINSKTQPTSFEEEVLWQTSDTLQYFWVTASPVFNEKNELVAYQSFWRETTQEKQIYQLSITDELTHLYNRRYYNQTIEQRLANTDDRALSMIIFDVDYFKRFNDLYGHLAGDQALQSLGQLLLTQFSTANVDAYRTGGEEFLCLLNGYTLAESHQYAEALRQAVLDLKIPHAQNEAAEVFSISVGLLHLADKRNYLSQEIYHLADQALYQAKALGRNQVYLVEAAEKAHD</sequence>
<reference evidence="10" key="1">
    <citation type="submission" date="2019-11" db="EMBL/GenBank/DDBJ databases">
        <title>Isolation and characterization of two novel species in the genus Thiomicrorhabdus.</title>
        <authorList>
            <person name="Mochizuki J."/>
            <person name="Kojima H."/>
            <person name="Fukui M."/>
        </authorList>
    </citation>
    <scope>NUCLEOTIDE SEQUENCE [LARGE SCALE GENOMIC DNA]</scope>
    <source>
        <strain evidence="10">AkT22</strain>
    </source>
</reference>
<feature type="transmembrane region" description="Helical" evidence="5">
    <location>
        <begin position="335"/>
        <end position="358"/>
    </location>
</feature>
<keyword evidence="5" id="KW-1133">Transmembrane helix</keyword>
<dbReference type="Pfam" id="PF13426">
    <property type="entry name" value="PAS_9"/>
    <property type="match status" value="1"/>
</dbReference>
<evidence type="ECO:0000313" key="9">
    <source>
        <dbReference type="EMBL" id="BBP44399.1"/>
    </source>
</evidence>
<proteinExistence type="predicted"/>